<dbReference type="PANTHER" id="PTHR34822">
    <property type="entry name" value="GRPB DOMAIN PROTEIN (AFU_ORTHOLOGUE AFUA_1G01530)"/>
    <property type="match status" value="1"/>
</dbReference>
<dbReference type="SUPFAM" id="SSF81301">
    <property type="entry name" value="Nucleotidyltransferase"/>
    <property type="match status" value="1"/>
</dbReference>
<accession>A0A9Q8FR40</accession>
<keyword evidence="2" id="KW-1185">Reference proteome</keyword>
<dbReference type="EMBL" id="SCWD01000001">
    <property type="protein sequence ID" value="TDM03664.1"/>
    <property type="molecule type" value="Genomic_DNA"/>
</dbReference>
<dbReference type="PANTHER" id="PTHR34822:SF1">
    <property type="entry name" value="GRPB FAMILY PROTEIN"/>
    <property type="match status" value="1"/>
</dbReference>
<dbReference type="AlphaFoldDB" id="A0A9Q8FR40"/>
<dbReference type="InterPro" id="IPR007344">
    <property type="entry name" value="GrpB/CoaE"/>
</dbReference>
<gene>
    <name evidence="1" type="ORF">ERX40_00410</name>
</gene>
<name>A0A9Q8FR40_9STAP</name>
<evidence type="ECO:0000313" key="1">
    <source>
        <dbReference type="EMBL" id="TDM03664.1"/>
    </source>
</evidence>
<dbReference type="Proteomes" id="UP000295280">
    <property type="component" value="Unassembled WGS sequence"/>
</dbReference>
<protein>
    <submittedName>
        <fullName evidence="1">GrpB family protein</fullName>
    </submittedName>
</protein>
<dbReference type="Pfam" id="PF04229">
    <property type="entry name" value="GrpB"/>
    <property type="match status" value="1"/>
</dbReference>
<dbReference type="OrthoDB" id="2403088at2"/>
<proteinExistence type="predicted"/>
<dbReference type="InterPro" id="IPR043519">
    <property type="entry name" value="NT_sf"/>
</dbReference>
<dbReference type="Gene3D" id="3.30.460.10">
    <property type="entry name" value="Beta Polymerase, domain 2"/>
    <property type="match status" value="1"/>
</dbReference>
<sequence>MTHLQDQYLEIRRLLLDLLDSPVTEVAHIGGTALGDDGIIDVLVIVPSLHAMTTLDEKRLNLAGFYRLHHPYRKKCVFSQFHSMTTLEEKCRLHIVEENSDKAVRYMHSHHLLSQSSSLLRAFRNYKDRIRHLPKKDYETEKADWFRMNIANPL</sequence>
<dbReference type="RefSeq" id="WP_133416528.1">
    <property type="nucleotide sequence ID" value="NZ_SCWD01000001.1"/>
</dbReference>
<reference evidence="1 2" key="1">
    <citation type="submission" date="2019-01" db="EMBL/GenBank/DDBJ databases">
        <title>Draft genome sequences of the type strains of six Macrococcus species.</title>
        <authorList>
            <person name="Mazhar S."/>
            <person name="Altermann E."/>
            <person name="Hill C."/>
            <person name="Mcauliffe O."/>
        </authorList>
    </citation>
    <scope>NUCLEOTIDE SEQUENCE [LARGE SCALE GENOMIC DNA]</scope>
    <source>
        <strain evidence="1 2">ATCC 51828</strain>
    </source>
</reference>
<comment type="caution">
    <text evidence="1">The sequence shown here is derived from an EMBL/GenBank/DDBJ whole genome shotgun (WGS) entry which is preliminary data.</text>
</comment>
<organism evidence="1 2">
    <name type="scientific">Macrococcus carouselicus</name>
    <dbReference type="NCBI Taxonomy" id="69969"/>
    <lineage>
        <taxon>Bacteria</taxon>
        <taxon>Bacillati</taxon>
        <taxon>Bacillota</taxon>
        <taxon>Bacilli</taxon>
        <taxon>Bacillales</taxon>
        <taxon>Staphylococcaceae</taxon>
        <taxon>Macrococcus</taxon>
    </lineage>
</organism>
<evidence type="ECO:0000313" key="2">
    <source>
        <dbReference type="Proteomes" id="UP000295280"/>
    </source>
</evidence>